<dbReference type="AlphaFoldDB" id="A0A1Q9CN57"/>
<name>A0A1Q9CN57_SYMMI</name>
<comment type="caution">
    <text evidence="1">The sequence shown here is derived from an EMBL/GenBank/DDBJ whole genome shotgun (WGS) entry which is preliminary data.</text>
</comment>
<reference evidence="1 2" key="1">
    <citation type="submission" date="2016-02" db="EMBL/GenBank/DDBJ databases">
        <title>Genome analysis of coral dinoflagellate symbionts highlights evolutionary adaptations to a symbiotic lifestyle.</title>
        <authorList>
            <person name="Aranda M."/>
            <person name="Li Y."/>
            <person name="Liew Y.J."/>
            <person name="Baumgarten S."/>
            <person name="Simakov O."/>
            <person name="Wilson M."/>
            <person name="Piel J."/>
            <person name="Ashoor H."/>
            <person name="Bougouffa S."/>
            <person name="Bajic V.B."/>
            <person name="Ryu T."/>
            <person name="Ravasi T."/>
            <person name="Bayer T."/>
            <person name="Micklem G."/>
            <person name="Kim H."/>
            <person name="Bhak J."/>
            <person name="Lajeunesse T.C."/>
            <person name="Voolstra C.R."/>
        </authorList>
    </citation>
    <scope>NUCLEOTIDE SEQUENCE [LARGE SCALE GENOMIC DNA]</scope>
    <source>
        <strain evidence="1 2">CCMP2467</strain>
    </source>
</reference>
<gene>
    <name evidence="1" type="ORF">AK812_SmicGene34778</name>
</gene>
<sequence length="155" mass="17188">MTCAKGPTDRFSAQLARDLIRDAHGTTSLQFDAALQIRTIEFHSLEGRALPLTSELRRKWCLDFNFTLLRLASASLRESSLLSCTGRKSVWIWLNNSIQERSTSSIDNMPGPFLNPPHGWAVGPDAVESGRGVPQRAPIAPDPDALMLERLLECD</sequence>
<dbReference type="EMBL" id="LSRX01001047">
    <property type="protein sequence ID" value="OLP84359.1"/>
    <property type="molecule type" value="Genomic_DNA"/>
</dbReference>
<dbReference type="Proteomes" id="UP000186817">
    <property type="component" value="Unassembled WGS sequence"/>
</dbReference>
<organism evidence="1 2">
    <name type="scientific">Symbiodinium microadriaticum</name>
    <name type="common">Dinoflagellate</name>
    <name type="synonym">Zooxanthella microadriatica</name>
    <dbReference type="NCBI Taxonomy" id="2951"/>
    <lineage>
        <taxon>Eukaryota</taxon>
        <taxon>Sar</taxon>
        <taxon>Alveolata</taxon>
        <taxon>Dinophyceae</taxon>
        <taxon>Suessiales</taxon>
        <taxon>Symbiodiniaceae</taxon>
        <taxon>Symbiodinium</taxon>
    </lineage>
</organism>
<accession>A0A1Q9CN57</accession>
<proteinExistence type="predicted"/>
<evidence type="ECO:0000313" key="2">
    <source>
        <dbReference type="Proteomes" id="UP000186817"/>
    </source>
</evidence>
<keyword evidence="2" id="KW-1185">Reference proteome</keyword>
<evidence type="ECO:0000313" key="1">
    <source>
        <dbReference type="EMBL" id="OLP84359.1"/>
    </source>
</evidence>
<protein>
    <submittedName>
        <fullName evidence="1">Uncharacterized protein</fullName>
    </submittedName>
</protein>